<dbReference type="AlphaFoldDB" id="A0AAV9UTX8"/>
<dbReference type="PROSITE" id="PS00828">
    <property type="entry name" value="RIBOSOMAL_L36"/>
    <property type="match status" value="1"/>
</dbReference>
<dbReference type="GO" id="GO:0006412">
    <property type="term" value="P:translation"/>
    <property type="evidence" value="ECO:0007669"/>
    <property type="project" value="InterPro"/>
</dbReference>
<keyword evidence="2 4" id="KW-0689">Ribosomal protein</keyword>
<dbReference type="Proteomes" id="UP001375240">
    <property type="component" value="Unassembled WGS sequence"/>
</dbReference>
<dbReference type="NCBIfam" id="TIGR01022">
    <property type="entry name" value="rpmJ_bact"/>
    <property type="match status" value="1"/>
</dbReference>
<dbReference type="InterPro" id="IPR035977">
    <property type="entry name" value="Ribosomal_bL36_sp"/>
</dbReference>
<dbReference type="PANTHER" id="PTHR18804">
    <property type="entry name" value="RIBOSOMAL PROTEIN"/>
    <property type="match status" value="1"/>
</dbReference>
<reference evidence="5 6" key="1">
    <citation type="submission" date="2019-10" db="EMBL/GenBank/DDBJ databases">
        <authorList>
            <person name="Palmer J.M."/>
        </authorList>
    </citation>
    <scope>NUCLEOTIDE SEQUENCE [LARGE SCALE GENOMIC DNA]</scope>
    <source>
        <strain evidence="5 6">TWF696</strain>
    </source>
</reference>
<evidence type="ECO:0000313" key="5">
    <source>
        <dbReference type="EMBL" id="KAK6347190.1"/>
    </source>
</evidence>
<dbReference type="GO" id="GO:1990904">
    <property type="term" value="C:ribonucleoprotein complex"/>
    <property type="evidence" value="ECO:0007669"/>
    <property type="project" value="UniProtKB-KW"/>
</dbReference>
<evidence type="ECO:0000313" key="6">
    <source>
        <dbReference type="Proteomes" id="UP001375240"/>
    </source>
</evidence>
<keyword evidence="3 4" id="KW-0687">Ribonucleoprotein</keyword>
<dbReference type="HAMAP" id="MF_00251">
    <property type="entry name" value="Ribosomal_bL36"/>
    <property type="match status" value="1"/>
</dbReference>
<evidence type="ECO:0000256" key="2">
    <source>
        <dbReference type="ARBA" id="ARBA00022980"/>
    </source>
</evidence>
<dbReference type="PANTHER" id="PTHR18804:SF16">
    <property type="entry name" value="RIBOSOMAL PROTEIN"/>
    <property type="match status" value="1"/>
</dbReference>
<dbReference type="GO" id="GO:0003735">
    <property type="term" value="F:structural constituent of ribosome"/>
    <property type="evidence" value="ECO:0007669"/>
    <property type="project" value="InterPro"/>
</dbReference>
<dbReference type="InterPro" id="IPR052010">
    <property type="entry name" value="Ribosomal_LSU_bL36"/>
</dbReference>
<accession>A0AAV9UTX8</accession>
<dbReference type="EMBL" id="JAVHNQ010000005">
    <property type="protein sequence ID" value="KAK6347190.1"/>
    <property type="molecule type" value="Genomic_DNA"/>
</dbReference>
<dbReference type="InterPro" id="IPR000473">
    <property type="entry name" value="Ribosomal_bL36"/>
</dbReference>
<evidence type="ECO:0000256" key="3">
    <source>
        <dbReference type="ARBA" id="ARBA00023274"/>
    </source>
</evidence>
<name>A0AAV9UTX8_9PEZI</name>
<comment type="caution">
    <text evidence="5">The sequence shown here is derived from an EMBL/GenBank/DDBJ whole genome shotgun (WGS) entry which is preliminary data.</text>
</comment>
<dbReference type="Pfam" id="PF00444">
    <property type="entry name" value="Ribosomal_L36"/>
    <property type="match status" value="1"/>
</dbReference>
<keyword evidence="6" id="KW-1185">Reference proteome</keyword>
<comment type="similarity">
    <text evidence="1 4">Belongs to the bacterial ribosomal protein bL36 family.</text>
</comment>
<dbReference type="GO" id="GO:0005840">
    <property type="term" value="C:ribosome"/>
    <property type="evidence" value="ECO:0007669"/>
    <property type="project" value="UniProtKB-KW"/>
</dbReference>
<sequence>MLSLHALRRLPAATPRFAASISRTYTSTSSTSLLSTLRTVTALSSRTSAATITNTAVRPTISIPHAHAQALSAVQVRGMKVRSAVKKMCTGCKSVRRKGYLYIICSKNQKHKQRQG</sequence>
<dbReference type="SUPFAM" id="SSF57840">
    <property type="entry name" value="Ribosomal protein L36"/>
    <property type="match status" value="1"/>
</dbReference>
<organism evidence="5 6">
    <name type="scientific">Orbilia brochopaga</name>
    <dbReference type="NCBI Taxonomy" id="3140254"/>
    <lineage>
        <taxon>Eukaryota</taxon>
        <taxon>Fungi</taxon>
        <taxon>Dikarya</taxon>
        <taxon>Ascomycota</taxon>
        <taxon>Pezizomycotina</taxon>
        <taxon>Orbiliomycetes</taxon>
        <taxon>Orbiliales</taxon>
        <taxon>Orbiliaceae</taxon>
        <taxon>Orbilia</taxon>
    </lineage>
</organism>
<evidence type="ECO:0000256" key="4">
    <source>
        <dbReference type="RuleBase" id="RU000570"/>
    </source>
</evidence>
<protein>
    <recommendedName>
        <fullName evidence="4">Ribosomal protein</fullName>
    </recommendedName>
</protein>
<gene>
    <name evidence="5" type="ORF">TWF696_007265</name>
</gene>
<proteinExistence type="inferred from homology"/>
<evidence type="ECO:0000256" key="1">
    <source>
        <dbReference type="ARBA" id="ARBA00007645"/>
    </source>
</evidence>